<dbReference type="OrthoDB" id="9796085at2"/>
<dbReference type="KEGG" id="sgn:SGRA_4209"/>
<sequence>MRKRKIVDLSKAIRENKRDPWFMRVKIKHKPHRRARWLIWLLGLPFRLFPKNFEGWADDYISMGVHAVTHIDAPWHYSPTTGGQRAKTIDEIDLEDCMGPGLLIDMSHKADFDPITEEDITAFLERENLAVEAGMIVLIRTGADRYNGQPDFHKRGTGMSAKATAYLIDRGVKVMGIDAWGWDTPLPEQIRQAKAANDATVFWEAHLVGQEKEYWHMEQLVNLGALPYSGFEVAVFPLKIVGASAAPARVLAFLEE</sequence>
<dbReference type="InterPro" id="IPR007325">
    <property type="entry name" value="KFase/CYL"/>
</dbReference>
<dbReference type="EMBL" id="CP002831">
    <property type="protein sequence ID" value="AFC26924.1"/>
    <property type="molecule type" value="Genomic_DNA"/>
</dbReference>
<keyword evidence="2" id="KW-1185">Reference proteome</keyword>
<evidence type="ECO:0000313" key="2">
    <source>
        <dbReference type="Proteomes" id="UP000007519"/>
    </source>
</evidence>
<dbReference type="eggNOG" id="COG1878">
    <property type="taxonomic scope" value="Bacteria"/>
</dbReference>
<reference evidence="1 2" key="1">
    <citation type="journal article" date="2012" name="Stand. Genomic Sci.">
        <title>Complete genome sequencing and analysis of Saprospira grandis str. Lewin, a predatory marine bacterium.</title>
        <authorList>
            <person name="Saw J.H."/>
            <person name="Yuryev A."/>
            <person name="Kanbe M."/>
            <person name="Hou S."/>
            <person name="Young A.G."/>
            <person name="Aizawa S."/>
            <person name="Alam M."/>
        </authorList>
    </citation>
    <scope>NUCLEOTIDE SEQUENCE [LARGE SCALE GENOMIC DNA]</scope>
    <source>
        <strain evidence="1 2">Lewin</strain>
    </source>
</reference>
<dbReference type="GO" id="GO:0019441">
    <property type="term" value="P:L-tryptophan catabolic process to kynurenine"/>
    <property type="evidence" value="ECO:0007669"/>
    <property type="project" value="InterPro"/>
</dbReference>
<dbReference type="PANTHER" id="PTHR31118:SF12">
    <property type="entry name" value="CYCLASE-LIKE PROTEIN 2"/>
    <property type="match status" value="1"/>
</dbReference>
<evidence type="ECO:0000313" key="1">
    <source>
        <dbReference type="EMBL" id="AFC26924.1"/>
    </source>
</evidence>
<dbReference type="SUPFAM" id="SSF102198">
    <property type="entry name" value="Putative cyclase"/>
    <property type="match status" value="1"/>
</dbReference>
<organism evidence="1 2">
    <name type="scientific">Saprospira grandis (strain Lewin)</name>
    <dbReference type="NCBI Taxonomy" id="984262"/>
    <lineage>
        <taxon>Bacteria</taxon>
        <taxon>Pseudomonadati</taxon>
        <taxon>Bacteroidota</taxon>
        <taxon>Saprospiria</taxon>
        <taxon>Saprospirales</taxon>
        <taxon>Saprospiraceae</taxon>
        <taxon>Saprospira</taxon>
    </lineage>
</organism>
<dbReference type="Proteomes" id="UP000007519">
    <property type="component" value="Chromosome"/>
</dbReference>
<proteinExistence type="predicted"/>
<dbReference type="HOGENOM" id="CLU_030671_3_3_10"/>
<dbReference type="GO" id="GO:0004061">
    <property type="term" value="F:arylformamidase activity"/>
    <property type="evidence" value="ECO:0007669"/>
    <property type="project" value="InterPro"/>
</dbReference>
<dbReference type="RefSeq" id="WP_015694499.1">
    <property type="nucleotide sequence ID" value="NC_016940.1"/>
</dbReference>
<protein>
    <submittedName>
        <fullName evidence="1">Cyclase family protein</fullName>
    </submittedName>
</protein>
<accession>H6L7H3</accession>
<name>H6L7H3_SAPGL</name>
<dbReference type="PANTHER" id="PTHR31118">
    <property type="entry name" value="CYCLASE-LIKE PROTEIN 2"/>
    <property type="match status" value="1"/>
</dbReference>
<dbReference type="AlphaFoldDB" id="H6L7H3"/>
<dbReference type="Gene3D" id="3.50.30.50">
    <property type="entry name" value="Putative cyclase"/>
    <property type="match status" value="1"/>
</dbReference>
<dbReference type="Pfam" id="PF04199">
    <property type="entry name" value="Cyclase"/>
    <property type="match status" value="1"/>
</dbReference>
<dbReference type="STRING" id="984262.SGRA_4209"/>
<dbReference type="InterPro" id="IPR037175">
    <property type="entry name" value="KFase_sf"/>
</dbReference>
<gene>
    <name evidence="1" type="ordered locus">SGRA_4209</name>
</gene>